<evidence type="ECO:0000256" key="12">
    <source>
        <dbReference type="ARBA" id="ARBA00023201"/>
    </source>
</evidence>
<dbReference type="Pfam" id="PF00999">
    <property type="entry name" value="Na_H_Exchanger"/>
    <property type="match status" value="1"/>
</dbReference>
<dbReference type="GO" id="GO:0055038">
    <property type="term" value="C:recycling endosome membrane"/>
    <property type="evidence" value="ECO:0007669"/>
    <property type="project" value="UniProtKB-SubCell"/>
</dbReference>
<evidence type="ECO:0000313" key="19">
    <source>
        <dbReference type="RefSeq" id="XP_012696775.2"/>
    </source>
</evidence>
<keyword evidence="13" id="KW-0050">Antiport</keyword>
<dbReference type="PANTHER" id="PTHR10110">
    <property type="entry name" value="SODIUM/HYDROGEN EXCHANGER"/>
    <property type="match status" value="1"/>
</dbReference>
<evidence type="ECO:0000313" key="18">
    <source>
        <dbReference type="Proteomes" id="UP000515152"/>
    </source>
</evidence>
<dbReference type="PANTHER" id="PTHR10110:SF94">
    <property type="entry name" value="SODIUM_HYDROGEN EXCHANGER 6"/>
    <property type="match status" value="1"/>
</dbReference>
<accession>A0A6P3WEV5</accession>
<feature type="transmembrane region" description="Helical" evidence="15">
    <location>
        <begin position="165"/>
        <end position="182"/>
    </location>
</feature>
<keyword evidence="9" id="KW-0915">Sodium</keyword>
<dbReference type="OrthoDB" id="196264at2759"/>
<dbReference type="AlphaFoldDB" id="A0A6P3WEV5"/>
<comment type="similarity">
    <text evidence="3 13">Belongs to the monovalent cation:proton antiporter 1 (CPA1) transporter (TC 2.A.36) family.</text>
</comment>
<name>A0A6P3WEV5_CLUHA</name>
<dbReference type="GO" id="GO:0051453">
    <property type="term" value="P:regulation of intracellular pH"/>
    <property type="evidence" value="ECO:0007669"/>
    <property type="project" value="TreeGrafter"/>
</dbReference>
<feature type="chain" id="PRO_5028114751" description="Sodium/hydrogen exchanger" evidence="16">
    <location>
        <begin position="33"/>
        <end position="688"/>
    </location>
</feature>
<dbReference type="KEGG" id="char:105912362"/>
<feature type="transmembrane region" description="Helical" evidence="15">
    <location>
        <begin position="423"/>
        <end position="442"/>
    </location>
</feature>
<dbReference type="GO" id="GO:0098719">
    <property type="term" value="P:sodium ion import across plasma membrane"/>
    <property type="evidence" value="ECO:0007669"/>
    <property type="project" value="TreeGrafter"/>
</dbReference>
<dbReference type="GO" id="GO:0005886">
    <property type="term" value="C:plasma membrane"/>
    <property type="evidence" value="ECO:0007669"/>
    <property type="project" value="UniProtKB-SubCell"/>
</dbReference>
<evidence type="ECO:0000256" key="10">
    <source>
        <dbReference type="ARBA" id="ARBA00023065"/>
    </source>
</evidence>
<evidence type="ECO:0000256" key="15">
    <source>
        <dbReference type="SAM" id="Phobius"/>
    </source>
</evidence>
<feature type="transmembrane region" description="Helical" evidence="15">
    <location>
        <begin position="309"/>
        <end position="331"/>
    </location>
</feature>
<proteinExistence type="inferred from homology"/>
<organism evidence="18 19">
    <name type="scientific">Clupea harengus</name>
    <name type="common">Atlantic herring</name>
    <dbReference type="NCBI Taxonomy" id="7950"/>
    <lineage>
        <taxon>Eukaryota</taxon>
        <taxon>Metazoa</taxon>
        <taxon>Chordata</taxon>
        <taxon>Craniata</taxon>
        <taxon>Vertebrata</taxon>
        <taxon>Euteleostomi</taxon>
        <taxon>Actinopterygii</taxon>
        <taxon>Neopterygii</taxon>
        <taxon>Teleostei</taxon>
        <taxon>Clupei</taxon>
        <taxon>Clupeiformes</taxon>
        <taxon>Clupeoidei</taxon>
        <taxon>Clupeidae</taxon>
        <taxon>Clupea</taxon>
    </lineage>
</organism>
<feature type="domain" description="Cation/H+ exchanger transmembrane" evidence="17">
    <location>
        <begin position="67"/>
        <end position="517"/>
    </location>
</feature>
<keyword evidence="7" id="KW-0967">Endosome</keyword>
<comment type="subcellular location">
    <subcellularLocation>
        <location evidence="2">Cell membrane</location>
        <topology evidence="2">Multi-pass membrane protein</topology>
    </subcellularLocation>
    <subcellularLocation>
        <location evidence="1">Recycling endosome membrane</location>
        <topology evidence="1">Multi-pass membrane protein</topology>
    </subcellularLocation>
</comment>
<evidence type="ECO:0000256" key="3">
    <source>
        <dbReference type="ARBA" id="ARBA00007367"/>
    </source>
</evidence>
<evidence type="ECO:0000256" key="16">
    <source>
        <dbReference type="SAM" id="SignalP"/>
    </source>
</evidence>
<evidence type="ECO:0000256" key="8">
    <source>
        <dbReference type="ARBA" id="ARBA00022989"/>
    </source>
</evidence>
<dbReference type="NCBIfam" id="TIGR00840">
    <property type="entry name" value="b_cpa1"/>
    <property type="match status" value="1"/>
</dbReference>
<evidence type="ECO:0000256" key="7">
    <source>
        <dbReference type="ARBA" id="ARBA00022753"/>
    </source>
</evidence>
<dbReference type="InterPro" id="IPR004709">
    <property type="entry name" value="NaH_exchanger"/>
</dbReference>
<dbReference type="PRINTS" id="PR01088">
    <property type="entry name" value="NAHEXCHNGR6"/>
</dbReference>
<evidence type="ECO:0000256" key="6">
    <source>
        <dbReference type="ARBA" id="ARBA00022692"/>
    </source>
</evidence>
<evidence type="ECO:0000256" key="1">
    <source>
        <dbReference type="ARBA" id="ARBA00004195"/>
    </source>
</evidence>
<keyword evidence="4 13" id="KW-0813">Transport</keyword>
<evidence type="ECO:0000256" key="9">
    <source>
        <dbReference type="ARBA" id="ARBA00023053"/>
    </source>
</evidence>
<keyword evidence="6 13" id="KW-0812">Transmembrane</keyword>
<dbReference type="InterPro" id="IPR006153">
    <property type="entry name" value="Cation/H_exchanger_TM"/>
</dbReference>
<dbReference type="GO" id="GO:0015385">
    <property type="term" value="F:sodium:proton antiporter activity"/>
    <property type="evidence" value="ECO:0007669"/>
    <property type="project" value="InterPro"/>
</dbReference>
<sequence length="688" mass="76368">MGSRWKNNANCCASWTLSLCVLVSLSICLSRAEDSGMENIVTEKRAEESHRQDSADLLIFIMLLTLTILTIWLFKHRRFRFIHETGLAMIYGLLVGVVLRYGIRVPRDINNVTLSCHVNASPPTLLVNVSGKFYEYTLKGEISANEVHDVQDNEMLRKVTFDPEVFFNILLPPIIFHAGYSLKRRHFFRNMGSILAYAFLGTVISCFIIGLLMYGCVTLMKQIGQLGGDFFFTDCLLFGAIVSATDPVTVLAIFNDLQVDVDLYALLFGESVLNDAVAVVLSSSIVAYQPQGDNTHTFEAMAMVKSFGVFLGIFSGSFALGVATGVMTALVTKFTKLRDFQLLETALFFLMSWSTFLLAEACGFTGVVAVLFCGITQAHYTFNNLSPESQDRTKQLFELLNFLAENFIFSYMGLALFTFQNHIFNPIFIIGAFLAIFLGRAANIYPLSFLLNLGRRNKISPNFQHMMMFAGLRGAMTFALSIRDTATYARQMMFTTTLLVVFFTVWVCGGGTTQMLSCQHIRVGVDSDQDSSIGPDGIERRSTKHESAWLFRIWYNFDHNYLKPILTHSGPPLTAVMPACCGPLARCLTSPQAYENECQLKDDDSDLILNDGDISLTYGDITVSTDASGAHTSSWPVATATTADELDRELASGDHELVIRGTRLVLPMDDSEPPLPGDGQRWRSGALS</sequence>
<evidence type="ECO:0000256" key="14">
    <source>
        <dbReference type="SAM" id="MobiDB-lite"/>
    </source>
</evidence>
<feature type="transmembrane region" description="Helical" evidence="15">
    <location>
        <begin position="351"/>
        <end position="375"/>
    </location>
</feature>
<evidence type="ECO:0000256" key="5">
    <source>
        <dbReference type="ARBA" id="ARBA00022475"/>
    </source>
</evidence>
<feature type="signal peptide" evidence="16">
    <location>
        <begin position="1"/>
        <end position="32"/>
    </location>
</feature>
<dbReference type="InterPro" id="IPR018422">
    <property type="entry name" value="Cation/H_exchanger_CPA1"/>
</dbReference>
<dbReference type="PRINTS" id="PR01084">
    <property type="entry name" value="NAHEXCHNGR"/>
</dbReference>
<feature type="transmembrane region" description="Helical" evidence="15">
    <location>
        <begin position="194"/>
        <end position="214"/>
    </location>
</feature>
<keyword evidence="16" id="KW-0732">Signal</keyword>
<dbReference type="Gene3D" id="6.10.140.1330">
    <property type="match status" value="1"/>
</dbReference>
<feature type="transmembrane region" description="Helical" evidence="15">
    <location>
        <begin position="396"/>
        <end position="417"/>
    </location>
</feature>
<keyword evidence="12 13" id="KW-0739">Sodium transport</keyword>
<dbReference type="InterPro" id="IPR002090">
    <property type="entry name" value="NHE-6/7/9"/>
</dbReference>
<evidence type="ECO:0000256" key="11">
    <source>
        <dbReference type="ARBA" id="ARBA00023136"/>
    </source>
</evidence>
<gene>
    <name evidence="19" type="primary">slc9a6a</name>
</gene>
<keyword evidence="18" id="KW-1185">Reference proteome</keyword>
<feature type="transmembrane region" description="Helical" evidence="15">
    <location>
        <begin position="86"/>
        <end position="103"/>
    </location>
</feature>
<evidence type="ECO:0000259" key="17">
    <source>
        <dbReference type="Pfam" id="PF00999"/>
    </source>
</evidence>
<feature type="region of interest" description="Disordered" evidence="14">
    <location>
        <begin position="667"/>
        <end position="688"/>
    </location>
</feature>
<evidence type="ECO:0000256" key="13">
    <source>
        <dbReference type="RuleBase" id="RU003722"/>
    </source>
</evidence>
<protein>
    <recommendedName>
        <fullName evidence="13">Sodium/hydrogen exchanger</fullName>
    </recommendedName>
</protein>
<keyword evidence="5" id="KW-1003">Cell membrane</keyword>
<evidence type="ECO:0000256" key="4">
    <source>
        <dbReference type="ARBA" id="ARBA00022448"/>
    </source>
</evidence>
<dbReference type="GO" id="GO:0015386">
    <property type="term" value="F:potassium:proton antiporter activity"/>
    <property type="evidence" value="ECO:0007669"/>
    <property type="project" value="TreeGrafter"/>
</dbReference>
<feature type="transmembrane region" description="Helical" evidence="15">
    <location>
        <begin position="56"/>
        <end position="74"/>
    </location>
</feature>
<dbReference type="Proteomes" id="UP000515152">
    <property type="component" value="Chromosome 20"/>
</dbReference>
<evidence type="ECO:0000256" key="2">
    <source>
        <dbReference type="ARBA" id="ARBA00004651"/>
    </source>
</evidence>
<keyword evidence="8 15" id="KW-1133">Transmembrane helix</keyword>
<dbReference type="CTD" id="792983"/>
<reference evidence="19" key="1">
    <citation type="submission" date="2025-08" db="UniProtKB">
        <authorList>
            <consortium name="RefSeq"/>
        </authorList>
    </citation>
    <scope>IDENTIFICATION</scope>
</reference>
<dbReference type="RefSeq" id="XP_012696775.2">
    <property type="nucleotide sequence ID" value="XM_012841321.3"/>
</dbReference>
<dbReference type="GeneID" id="105912362"/>
<keyword evidence="10 13" id="KW-0406">Ion transport</keyword>
<keyword evidence="11 15" id="KW-0472">Membrane</keyword>
<feature type="transmembrane region" description="Helical" evidence="15">
    <location>
        <begin position="488"/>
        <end position="509"/>
    </location>
</feature>